<evidence type="ECO:0000256" key="5">
    <source>
        <dbReference type="ARBA" id="ARBA00023239"/>
    </source>
</evidence>
<dbReference type="AlphaFoldDB" id="A0AAV4ZZE0"/>
<protein>
    <recommendedName>
        <fullName evidence="6">Terpene synthase</fullName>
        <ecNumber evidence="6">4.2.3.-</ecNumber>
    </recommendedName>
</protein>
<dbReference type="InterPro" id="IPR008949">
    <property type="entry name" value="Isoprenoid_synthase_dom_sf"/>
</dbReference>
<keyword evidence="5 6" id="KW-0456">Lyase</keyword>
<dbReference type="SUPFAM" id="SSF48576">
    <property type="entry name" value="Terpenoid synthases"/>
    <property type="match status" value="1"/>
</dbReference>
<evidence type="ECO:0000256" key="1">
    <source>
        <dbReference type="ARBA" id="ARBA00001946"/>
    </source>
</evidence>
<dbReference type="EC" id="4.2.3.-" evidence="6"/>
<dbReference type="Gene3D" id="1.10.600.10">
    <property type="entry name" value="Farnesyl Diphosphate Synthase"/>
    <property type="match status" value="1"/>
</dbReference>
<comment type="caution">
    <text evidence="8">The sequence shown here is derived from an EMBL/GenBank/DDBJ whole genome shotgun (WGS) entry which is preliminary data.</text>
</comment>
<organism evidence="8 9">
    <name type="scientific">Clathrus columnatus</name>
    <dbReference type="NCBI Taxonomy" id="1419009"/>
    <lineage>
        <taxon>Eukaryota</taxon>
        <taxon>Fungi</taxon>
        <taxon>Dikarya</taxon>
        <taxon>Basidiomycota</taxon>
        <taxon>Agaricomycotina</taxon>
        <taxon>Agaricomycetes</taxon>
        <taxon>Phallomycetidae</taxon>
        <taxon>Phallales</taxon>
        <taxon>Clathraceae</taxon>
        <taxon>Clathrus</taxon>
    </lineage>
</organism>
<evidence type="ECO:0000313" key="8">
    <source>
        <dbReference type="EMBL" id="GJJ07727.1"/>
    </source>
</evidence>
<evidence type="ECO:0000256" key="2">
    <source>
        <dbReference type="ARBA" id="ARBA00006333"/>
    </source>
</evidence>
<dbReference type="Pfam" id="PF19086">
    <property type="entry name" value="Terpene_syn_C_2"/>
    <property type="match status" value="1"/>
</dbReference>
<dbReference type="GO" id="GO:0008299">
    <property type="term" value="P:isoprenoid biosynthetic process"/>
    <property type="evidence" value="ECO:0007669"/>
    <property type="project" value="UniProtKB-ARBA"/>
</dbReference>
<evidence type="ECO:0000256" key="7">
    <source>
        <dbReference type="SAM" id="SignalP"/>
    </source>
</evidence>
<keyword evidence="9" id="KW-1185">Reference proteome</keyword>
<reference evidence="8" key="1">
    <citation type="submission" date="2021-10" db="EMBL/GenBank/DDBJ databases">
        <title>De novo Genome Assembly of Clathrus columnatus (Basidiomycota, Fungi) Using Illumina and Nanopore Sequence Data.</title>
        <authorList>
            <person name="Ogiso-Tanaka E."/>
            <person name="Itagaki H."/>
            <person name="Hosoya T."/>
            <person name="Hosaka K."/>
        </authorList>
    </citation>
    <scope>NUCLEOTIDE SEQUENCE</scope>
    <source>
        <strain evidence="8">MO-923</strain>
    </source>
</reference>
<dbReference type="InterPro" id="IPR034686">
    <property type="entry name" value="Terpene_cyclase-like_2"/>
</dbReference>
<proteinExistence type="inferred from homology"/>
<evidence type="ECO:0000256" key="3">
    <source>
        <dbReference type="ARBA" id="ARBA00022723"/>
    </source>
</evidence>
<feature type="chain" id="PRO_5044011311" description="Terpene synthase" evidence="7">
    <location>
        <begin position="28"/>
        <end position="245"/>
    </location>
</feature>
<name>A0AAV4ZZE0_9AGAM</name>
<dbReference type="EMBL" id="BPWL01000002">
    <property type="protein sequence ID" value="GJJ07727.1"/>
    <property type="molecule type" value="Genomic_DNA"/>
</dbReference>
<evidence type="ECO:0000256" key="4">
    <source>
        <dbReference type="ARBA" id="ARBA00022842"/>
    </source>
</evidence>
<keyword evidence="4 6" id="KW-0460">Magnesium</keyword>
<dbReference type="GO" id="GO:0046872">
    <property type="term" value="F:metal ion binding"/>
    <property type="evidence" value="ECO:0007669"/>
    <property type="project" value="UniProtKB-KW"/>
</dbReference>
<evidence type="ECO:0000313" key="9">
    <source>
        <dbReference type="Proteomes" id="UP001050691"/>
    </source>
</evidence>
<keyword evidence="3 6" id="KW-0479">Metal-binding</keyword>
<sequence length="245" mass="28469">MTQKRAVASVVTCLLFLIDEHTDCVDAGTARTRVDIIMNAIRNPHIPRPQNEEWVGGEVARQFWANAIYRISLPAQTRFINELQAYLDSIVDEASDRESRHIRNIEDYFKIRRGTIGAKPLFAICEMYMNIPEEVIRHPVIKKLSELVVNMIIIGNDLYSYNVEQARGDEIHNLVTIVMHEFKLDIQGAMNWMENFMRISPLNFSKNITIYQHPKGNWMRANESWSFESERYFARIMTISSASNK</sequence>
<feature type="signal peptide" evidence="7">
    <location>
        <begin position="1"/>
        <end position="27"/>
    </location>
</feature>
<dbReference type="GO" id="GO:0010333">
    <property type="term" value="F:terpene synthase activity"/>
    <property type="evidence" value="ECO:0007669"/>
    <property type="project" value="InterPro"/>
</dbReference>
<dbReference type="PANTHER" id="PTHR35201:SF4">
    <property type="entry name" value="BETA-PINACENE SYNTHASE-RELATED"/>
    <property type="match status" value="1"/>
</dbReference>
<keyword evidence="7" id="KW-0732">Signal</keyword>
<dbReference type="SFLD" id="SFLDG01020">
    <property type="entry name" value="Terpene_Cyclase_Like_2"/>
    <property type="match status" value="1"/>
</dbReference>
<dbReference type="PANTHER" id="PTHR35201">
    <property type="entry name" value="TERPENE SYNTHASE"/>
    <property type="match status" value="1"/>
</dbReference>
<evidence type="ECO:0000256" key="6">
    <source>
        <dbReference type="RuleBase" id="RU366034"/>
    </source>
</evidence>
<comment type="cofactor">
    <cofactor evidence="1 6">
        <name>Mg(2+)</name>
        <dbReference type="ChEBI" id="CHEBI:18420"/>
    </cofactor>
</comment>
<gene>
    <name evidence="8" type="ORF">Clacol_001932</name>
</gene>
<dbReference type="Proteomes" id="UP001050691">
    <property type="component" value="Unassembled WGS sequence"/>
</dbReference>
<accession>A0AAV4ZZE0</accession>
<dbReference type="SFLD" id="SFLDS00005">
    <property type="entry name" value="Isoprenoid_Synthase_Type_I"/>
    <property type="match status" value="1"/>
</dbReference>
<comment type="similarity">
    <text evidence="2 6">Belongs to the terpene synthase family.</text>
</comment>